<dbReference type="Proteomes" id="UP000285201">
    <property type="component" value="Unassembled WGS sequence"/>
</dbReference>
<reference evidence="1 2" key="1">
    <citation type="submission" date="2018-08" db="EMBL/GenBank/DDBJ databases">
        <title>A genome reference for cultivated species of the human gut microbiota.</title>
        <authorList>
            <person name="Zou Y."/>
            <person name="Xue W."/>
            <person name="Luo G."/>
        </authorList>
    </citation>
    <scope>NUCLEOTIDE SEQUENCE [LARGE SCALE GENOMIC DNA]</scope>
    <source>
        <strain evidence="1 2">AF36-7BH</strain>
    </source>
</reference>
<proteinExistence type="predicted"/>
<evidence type="ECO:0000313" key="1">
    <source>
        <dbReference type="EMBL" id="RHL67745.1"/>
    </source>
</evidence>
<dbReference type="RefSeq" id="WP_082437103.1">
    <property type="nucleotide sequence ID" value="NZ_DAWEDF010000114.1"/>
</dbReference>
<sequence>MIVKCPKCDSENVAPIYYGIQPDNNEIRELIDNNKIIYGGSIMLDDQPHEDYGCQECGYRWSLDLLPGMYIKKIRFKVEDFGLGTIDMKRRYVYEIYPDGRWIEYTYQGESNRYTYKDICVTKKENVLRLYNKYQKLFGAPLWKKNIMEAQVCDGYGYTLQITYKDGRKRVIEGDIGGGTIDGIMGNYLKKIFGRNYDD</sequence>
<name>A0A415MAZ4_9FIRM</name>
<dbReference type="AlphaFoldDB" id="A0A415MAZ4"/>
<gene>
    <name evidence="1" type="ORF">DW007_09950</name>
</gene>
<dbReference type="EMBL" id="QROY01000007">
    <property type="protein sequence ID" value="RHL67745.1"/>
    <property type="molecule type" value="Genomic_DNA"/>
</dbReference>
<evidence type="ECO:0000313" key="2">
    <source>
        <dbReference type="Proteomes" id="UP000285201"/>
    </source>
</evidence>
<protein>
    <submittedName>
        <fullName evidence="1">Uncharacterized protein</fullName>
    </submittedName>
</protein>
<organism evidence="1 2">
    <name type="scientific">Lachnospira eligens</name>
    <dbReference type="NCBI Taxonomy" id="39485"/>
    <lineage>
        <taxon>Bacteria</taxon>
        <taxon>Bacillati</taxon>
        <taxon>Bacillota</taxon>
        <taxon>Clostridia</taxon>
        <taxon>Lachnospirales</taxon>
        <taxon>Lachnospiraceae</taxon>
        <taxon>Lachnospira</taxon>
    </lineage>
</organism>
<accession>A0A415MAZ4</accession>
<comment type="caution">
    <text evidence="1">The sequence shown here is derived from an EMBL/GenBank/DDBJ whole genome shotgun (WGS) entry which is preliminary data.</text>
</comment>